<protein>
    <submittedName>
        <fullName evidence="1">Uncharacterized protein</fullName>
    </submittedName>
</protein>
<reference evidence="1" key="2">
    <citation type="journal article" date="2015" name="Data Brief">
        <title>Shoot transcriptome of the giant reed, Arundo donax.</title>
        <authorList>
            <person name="Barrero R.A."/>
            <person name="Guerrero F.D."/>
            <person name="Moolhuijzen P."/>
            <person name="Goolsby J.A."/>
            <person name="Tidwell J."/>
            <person name="Bellgard S.E."/>
            <person name="Bellgard M.I."/>
        </authorList>
    </citation>
    <scope>NUCLEOTIDE SEQUENCE</scope>
    <source>
        <tissue evidence="1">Shoot tissue taken approximately 20 cm above the soil surface</tissue>
    </source>
</reference>
<proteinExistence type="predicted"/>
<evidence type="ECO:0000313" key="1">
    <source>
        <dbReference type="EMBL" id="JAD49176.1"/>
    </source>
</evidence>
<name>A0A0A9ADJ0_ARUDO</name>
<accession>A0A0A9ADJ0</accession>
<dbReference type="EMBL" id="GBRH01248719">
    <property type="protein sequence ID" value="JAD49176.1"/>
    <property type="molecule type" value="Transcribed_RNA"/>
</dbReference>
<sequence>MEEENCKYLTVFFLQGCKEQRAPTSMTAQRGGQKCQQ</sequence>
<dbReference type="AlphaFoldDB" id="A0A0A9ADJ0"/>
<reference evidence="1" key="1">
    <citation type="submission" date="2014-09" db="EMBL/GenBank/DDBJ databases">
        <authorList>
            <person name="Magalhaes I.L.F."/>
            <person name="Oliveira U."/>
            <person name="Santos F.R."/>
            <person name="Vidigal T.H.D.A."/>
            <person name="Brescovit A.D."/>
            <person name="Santos A.J."/>
        </authorList>
    </citation>
    <scope>NUCLEOTIDE SEQUENCE</scope>
    <source>
        <tissue evidence="1">Shoot tissue taken approximately 20 cm above the soil surface</tissue>
    </source>
</reference>
<organism evidence="1">
    <name type="scientific">Arundo donax</name>
    <name type="common">Giant reed</name>
    <name type="synonym">Donax arundinaceus</name>
    <dbReference type="NCBI Taxonomy" id="35708"/>
    <lineage>
        <taxon>Eukaryota</taxon>
        <taxon>Viridiplantae</taxon>
        <taxon>Streptophyta</taxon>
        <taxon>Embryophyta</taxon>
        <taxon>Tracheophyta</taxon>
        <taxon>Spermatophyta</taxon>
        <taxon>Magnoliopsida</taxon>
        <taxon>Liliopsida</taxon>
        <taxon>Poales</taxon>
        <taxon>Poaceae</taxon>
        <taxon>PACMAD clade</taxon>
        <taxon>Arundinoideae</taxon>
        <taxon>Arundineae</taxon>
        <taxon>Arundo</taxon>
    </lineage>
</organism>